<dbReference type="GO" id="GO:0005886">
    <property type="term" value="C:plasma membrane"/>
    <property type="evidence" value="ECO:0007669"/>
    <property type="project" value="TreeGrafter"/>
</dbReference>
<dbReference type="GO" id="GO:0035336">
    <property type="term" value="P:long-chain fatty-acyl-CoA metabolic process"/>
    <property type="evidence" value="ECO:0007669"/>
    <property type="project" value="TreeGrafter"/>
</dbReference>
<feature type="domain" description="AMP-dependent synthetase/ligase" evidence="5">
    <location>
        <begin position="74"/>
        <end position="490"/>
    </location>
</feature>
<reference evidence="6" key="3">
    <citation type="submission" date="2025-09" db="UniProtKB">
        <authorList>
            <consortium name="Ensembl"/>
        </authorList>
    </citation>
    <scope>IDENTIFICATION</scope>
</reference>
<dbReference type="InterPro" id="IPR042099">
    <property type="entry name" value="ANL_N_sf"/>
</dbReference>
<dbReference type="GO" id="GO:0030182">
    <property type="term" value="P:neuron differentiation"/>
    <property type="evidence" value="ECO:0007669"/>
    <property type="project" value="TreeGrafter"/>
</dbReference>
<reference evidence="6" key="2">
    <citation type="submission" date="2025-08" db="UniProtKB">
        <authorList>
            <consortium name="Ensembl"/>
        </authorList>
    </citation>
    <scope>IDENTIFICATION</scope>
</reference>
<evidence type="ECO:0000313" key="6">
    <source>
        <dbReference type="Ensembl" id="ENSCUSP00005005637.1"/>
    </source>
</evidence>
<keyword evidence="2" id="KW-0276">Fatty acid metabolism</keyword>
<proteinExistence type="predicted"/>
<name>A0A8C3TXB6_CATUS</name>
<evidence type="ECO:0000256" key="4">
    <source>
        <dbReference type="ARBA" id="ARBA00026121"/>
    </source>
</evidence>
<evidence type="ECO:0000313" key="7">
    <source>
        <dbReference type="Proteomes" id="UP000694563"/>
    </source>
</evidence>
<dbReference type="PROSITE" id="PS00455">
    <property type="entry name" value="AMP_BINDING"/>
    <property type="match status" value="1"/>
</dbReference>
<evidence type="ECO:0000256" key="3">
    <source>
        <dbReference type="ARBA" id="ARBA00023098"/>
    </source>
</evidence>
<dbReference type="Gene3D" id="3.40.50.12780">
    <property type="entry name" value="N-terminal domain of ligase-like"/>
    <property type="match status" value="1"/>
</dbReference>
<organism evidence="6 7">
    <name type="scientific">Catharus ustulatus</name>
    <name type="common">Russet-backed thrush</name>
    <name type="synonym">Hylocichla ustulatus</name>
    <dbReference type="NCBI Taxonomy" id="91951"/>
    <lineage>
        <taxon>Eukaryota</taxon>
        <taxon>Metazoa</taxon>
        <taxon>Chordata</taxon>
        <taxon>Craniata</taxon>
        <taxon>Vertebrata</taxon>
        <taxon>Euteleostomi</taxon>
        <taxon>Archelosauria</taxon>
        <taxon>Archosauria</taxon>
        <taxon>Dinosauria</taxon>
        <taxon>Saurischia</taxon>
        <taxon>Theropoda</taxon>
        <taxon>Coelurosauria</taxon>
        <taxon>Aves</taxon>
        <taxon>Neognathae</taxon>
        <taxon>Neoaves</taxon>
        <taxon>Telluraves</taxon>
        <taxon>Australaves</taxon>
        <taxon>Passeriformes</taxon>
        <taxon>Turdidae</taxon>
        <taxon>Catharus</taxon>
    </lineage>
</organism>
<dbReference type="SUPFAM" id="SSF56801">
    <property type="entry name" value="Acetyl-CoA synthetase-like"/>
    <property type="match status" value="1"/>
</dbReference>
<reference evidence="6" key="1">
    <citation type="submission" date="2020-10" db="EMBL/GenBank/DDBJ databases">
        <title>Catharus ustulatus (Swainson's thrush) genome, bCatUst1, primary haplotype v2.</title>
        <authorList>
            <person name="Delmore K."/>
            <person name="Vafadar M."/>
            <person name="Formenti G."/>
            <person name="Chow W."/>
            <person name="Pelan S."/>
            <person name="Howe K."/>
            <person name="Rhie A."/>
            <person name="Mountcastle J."/>
            <person name="Haase B."/>
            <person name="Fedrigo O."/>
            <person name="Jarvis E.D."/>
        </authorList>
    </citation>
    <scope>NUCLEOTIDE SEQUENCE [LARGE SCALE GENOMIC DNA]</scope>
</reference>
<dbReference type="PANTHER" id="PTHR43272:SF22">
    <property type="entry name" value="LONG-CHAIN-FATTY-ACID--COA LIGASE 4"/>
    <property type="match status" value="1"/>
</dbReference>
<dbReference type="InterPro" id="IPR020845">
    <property type="entry name" value="AMP-binding_CS"/>
</dbReference>
<dbReference type="EC" id="6.2.1.3" evidence="4"/>
<evidence type="ECO:0000256" key="1">
    <source>
        <dbReference type="ARBA" id="ARBA00022598"/>
    </source>
</evidence>
<dbReference type="Pfam" id="PF00501">
    <property type="entry name" value="AMP-binding"/>
    <property type="match status" value="1"/>
</dbReference>
<keyword evidence="7" id="KW-1185">Reference proteome</keyword>
<keyword evidence="1" id="KW-0436">Ligase</keyword>
<protein>
    <recommendedName>
        <fullName evidence="4">long-chain-fatty-acid--CoA ligase</fullName>
        <ecNumber evidence="4">6.2.1.3</ecNumber>
    </recommendedName>
</protein>
<evidence type="ECO:0000259" key="5">
    <source>
        <dbReference type="Pfam" id="PF00501"/>
    </source>
</evidence>
<sequence>MAKRLKAKPISDKPGSPYRSVTHLDSLANINIPGADTLDKLFDHALAKFGKKDCLGTREILSEENEMQPNGKVFKKLILGTYRWLSYEEVNENITCLGNGLTALGLTPKSTVVIFCETRAEWMIVALTCFKYNFPLVTLYATLGEEAVTYGLNECGASYLVTSVELLESKLKTALPQVSCLKHIIYVDTKTINKSEYPENVEIHSMQAVKELGAKPENSSIQPSRPVPTDLALVMYTSGSTGRPKGVMMMHKNLIAGMTGQCERIPGLGPKDTYIGYLPLAHVLELTAEVSCITYGCRIGYSSPLTLSDQVRASRAGWGANFTSAACSLLAQLPPSEIMDRIYKNVMSKVQEMNYIQRTLFKIGYDYKLEQIKRGYDAPLCNILLFKKVKALLGGNVRMMLSGGAPLSPQTQRFMNICFCCPVGQGYGLTETCGAGTITEVSKYVLGRKIYKLKIIAWDCVFSGGYTNNDKPNPRGEIIIGGPNVSMGYFKNEEKTTEEFSVDENGQRWFCTGDIGEFHPDGCLQIIGGPWASVGSTAGDLHHEMKVLTGPFFLPSLTTLCSDQSYVISFVVPNQKKLTALAEQKGISGTWVDICNHPAMEAEILQEIKEVANKMKLERFEIPIKVRLSPEPWTPETGLVTDAFKLKRKELKNHYLNDIERMYGGK</sequence>
<dbReference type="GO" id="GO:0005783">
    <property type="term" value="C:endoplasmic reticulum"/>
    <property type="evidence" value="ECO:0007669"/>
    <property type="project" value="TreeGrafter"/>
</dbReference>
<dbReference type="PANTHER" id="PTHR43272">
    <property type="entry name" value="LONG-CHAIN-FATTY-ACID--COA LIGASE"/>
    <property type="match status" value="1"/>
</dbReference>
<dbReference type="AlphaFoldDB" id="A0A8C3TXB6"/>
<dbReference type="GO" id="GO:0005811">
    <property type="term" value="C:lipid droplet"/>
    <property type="evidence" value="ECO:0007669"/>
    <property type="project" value="TreeGrafter"/>
</dbReference>
<dbReference type="Proteomes" id="UP000694563">
    <property type="component" value="Chromosome 14"/>
</dbReference>
<dbReference type="GO" id="GO:0047676">
    <property type="term" value="F:arachidonate-CoA ligase activity"/>
    <property type="evidence" value="ECO:0007669"/>
    <property type="project" value="TreeGrafter"/>
</dbReference>
<gene>
    <name evidence="6" type="primary">ACSL4</name>
</gene>
<accession>A0A8C3TXB6</accession>
<keyword evidence="3" id="KW-0443">Lipid metabolism</keyword>
<evidence type="ECO:0000256" key="2">
    <source>
        <dbReference type="ARBA" id="ARBA00022832"/>
    </source>
</evidence>
<dbReference type="Ensembl" id="ENSCUST00005005858.1">
    <property type="protein sequence ID" value="ENSCUSP00005005637.1"/>
    <property type="gene ID" value="ENSCUSG00005003556.1"/>
</dbReference>
<dbReference type="InterPro" id="IPR000873">
    <property type="entry name" value="AMP-dep_synth/lig_dom"/>
</dbReference>